<evidence type="ECO:0000313" key="5">
    <source>
        <dbReference type="EMBL" id="VBB76804.1"/>
    </source>
</evidence>
<keyword evidence="3" id="KW-0732">Signal</keyword>
<evidence type="ECO:0000313" key="6">
    <source>
        <dbReference type="Proteomes" id="UP000280685"/>
    </source>
</evidence>
<dbReference type="InterPro" id="IPR033121">
    <property type="entry name" value="PEPTIDASE_A1"/>
</dbReference>
<feature type="domain" description="Peptidase A1" evidence="4">
    <location>
        <begin position="57"/>
        <end position="438"/>
    </location>
</feature>
<feature type="region of interest" description="Disordered" evidence="1">
    <location>
        <begin position="587"/>
        <end position="630"/>
    </location>
</feature>
<dbReference type="Proteomes" id="UP000280685">
    <property type="component" value="Chromosome 3"/>
</dbReference>
<proteinExistence type="predicted"/>
<protein>
    <recommendedName>
        <fullName evidence="4">Peptidase A1 domain-containing protein</fullName>
    </recommendedName>
</protein>
<feature type="compositionally biased region" description="Basic and acidic residues" evidence="1">
    <location>
        <begin position="610"/>
        <end position="630"/>
    </location>
</feature>
<dbReference type="SUPFAM" id="SSF50630">
    <property type="entry name" value="Acid proteases"/>
    <property type="match status" value="1"/>
</dbReference>
<gene>
    <name evidence="5" type="ORF">PODCO_302150</name>
</gene>
<dbReference type="Pfam" id="PF00026">
    <property type="entry name" value="Asp"/>
    <property type="match status" value="1"/>
</dbReference>
<feature type="chain" id="PRO_5046172565" description="Peptidase A1 domain-containing protein" evidence="3">
    <location>
        <begin position="32"/>
        <end position="630"/>
    </location>
</feature>
<feature type="signal peptide" evidence="3">
    <location>
        <begin position="1"/>
        <end position="31"/>
    </location>
</feature>
<reference evidence="5" key="1">
    <citation type="submission" date="2018-02" db="EMBL/GenBank/DDBJ databases">
        <authorList>
            <person name="Silar P."/>
        </authorList>
    </citation>
    <scope>NUCLEOTIDE SEQUENCE [LARGE SCALE GENOMIC DNA]</scope>
    <source>
        <strain evidence="5">T</strain>
    </source>
</reference>
<name>A0ABY6S5A7_PODCO</name>
<dbReference type="Gene3D" id="2.40.70.10">
    <property type="entry name" value="Acid Proteases"/>
    <property type="match status" value="2"/>
</dbReference>
<keyword evidence="2" id="KW-0812">Transmembrane</keyword>
<sequence length="630" mass="68293">MITAMAGSASGSRAATLLTLIALSLGGAADAKFLSMPFTTDFDIFGSGTYGPDGPWQAVGVLLGSHERKSHLVPLEGPTVPVWPTAASMVALHSTKAGGKYNITRSGNASEPFLKITEGTSEDNASALFRFADLNSNHRTSGLMVVDAMTFTNLRFEEPGYANVQATIYVMDSSVITYPNNRTSKPTVGILGFGRPSDLNSRGTSVLVQMKEAGLISSSSFGLHIASVPLKQRGSLILGGYEENRVIGPVGVFTKTTGLPVTYLTDVSIGYEGATEKYREDGSVWPNPVPDEASRVGLARFMQPSENGIIAIPNPAVPGIYLPPPVCANAATKLPVVWKEDLGYYLWDTTDPRYDTVMNFGGYMAFTFFDSTAANITIKIPFKLLNLTLEAPIVDEPVPYFPCHDTDSYNTGIWELGRAFLQGAFFGVNYDTNVTFLAQAPGPDMEQSATRSLEPTDRNMTGLPVKAFVNSWRKQWPELVIPDTESTLSPGALAGIIIGTLAVVGLLTALGWFVWRRRQRGRGAQQLSGEQPSDSEMKSVSELGIPDKVEAKICPYPEKPFVEIGDSTVLELDSRSVTSVRTVRTARDLSQFSEAPDSPGVYEMPADNPFADRQRDKEKAADRESQRRHN</sequence>
<organism evidence="5 6">
    <name type="scientific">Podospora comata</name>
    <dbReference type="NCBI Taxonomy" id="48703"/>
    <lineage>
        <taxon>Eukaryota</taxon>
        <taxon>Fungi</taxon>
        <taxon>Dikarya</taxon>
        <taxon>Ascomycota</taxon>
        <taxon>Pezizomycotina</taxon>
        <taxon>Sordariomycetes</taxon>
        <taxon>Sordariomycetidae</taxon>
        <taxon>Sordariales</taxon>
        <taxon>Podosporaceae</taxon>
        <taxon>Podospora</taxon>
    </lineage>
</organism>
<evidence type="ECO:0000256" key="2">
    <source>
        <dbReference type="SAM" id="Phobius"/>
    </source>
</evidence>
<dbReference type="EMBL" id="LR026966">
    <property type="protein sequence ID" value="VBB76804.1"/>
    <property type="molecule type" value="Genomic_DNA"/>
</dbReference>
<feature type="transmembrane region" description="Helical" evidence="2">
    <location>
        <begin position="492"/>
        <end position="515"/>
    </location>
</feature>
<dbReference type="InterPro" id="IPR021109">
    <property type="entry name" value="Peptidase_aspartic_dom_sf"/>
</dbReference>
<keyword evidence="2" id="KW-1133">Transmembrane helix</keyword>
<evidence type="ECO:0000256" key="3">
    <source>
        <dbReference type="SAM" id="SignalP"/>
    </source>
</evidence>
<keyword evidence="2" id="KW-0472">Membrane</keyword>
<keyword evidence="6" id="KW-1185">Reference proteome</keyword>
<dbReference type="PROSITE" id="PS51767">
    <property type="entry name" value="PEPTIDASE_A1"/>
    <property type="match status" value="1"/>
</dbReference>
<evidence type="ECO:0000259" key="4">
    <source>
        <dbReference type="PROSITE" id="PS51767"/>
    </source>
</evidence>
<accession>A0ABY6S5A7</accession>
<evidence type="ECO:0000256" key="1">
    <source>
        <dbReference type="SAM" id="MobiDB-lite"/>
    </source>
</evidence>